<name>A0A6A7FMU3_9CRUS</name>
<feature type="region of interest" description="Disordered" evidence="1">
    <location>
        <begin position="567"/>
        <end position="591"/>
    </location>
</feature>
<feature type="compositionally biased region" description="Low complexity" evidence="1">
    <location>
        <begin position="340"/>
        <end position="359"/>
    </location>
</feature>
<dbReference type="Pfam" id="PF16794">
    <property type="entry name" value="fn3_4"/>
    <property type="match status" value="1"/>
</dbReference>
<dbReference type="PANTHER" id="PTHR23210">
    <property type="entry name" value="ACTIVATING TRANSCRIPTION FACTOR 7 INTERACTING PROTEIN"/>
    <property type="match status" value="1"/>
</dbReference>
<feature type="domain" description="Fibronectin type-III" evidence="2">
    <location>
        <begin position="1195"/>
        <end position="1296"/>
    </location>
</feature>
<feature type="compositionally biased region" description="Low complexity" evidence="1">
    <location>
        <begin position="1077"/>
        <end position="1100"/>
    </location>
</feature>
<feature type="compositionally biased region" description="Polar residues" evidence="1">
    <location>
        <begin position="621"/>
        <end position="630"/>
    </location>
</feature>
<feature type="compositionally biased region" description="Polar residues" evidence="1">
    <location>
        <begin position="775"/>
        <end position="790"/>
    </location>
</feature>
<feature type="compositionally biased region" description="Acidic residues" evidence="1">
    <location>
        <begin position="422"/>
        <end position="431"/>
    </location>
</feature>
<dbReference type="Gene3D" id="2.60.40.10">
    <property type="entry name" value="Immunoglobulins"/>
    <property type="match status" value="1"/>
</dbReference>
<dbReference type="InterPro" id="IPR026085">
    <property type="entry name" value="ATF7-int"/>
</dbReference>
<feature type="region of interest" description="Disordered" evidence="1">
    <location>
        <begin position="1071"/>
        <end position="1118"/>
    </location>
</feature>
<dbReference type="InterPro" id="IPR013783">
    <property type="entry name" value="Ig-like_fold"/>
</dbReference>
<feature type="compositionally biased region" description="Polar residues" evidence="1">
    <location>
        <begin position="978"/>
        <end position="1005"/>
    </location>
</feature>
<dbReference type="GO" id="GO:0005634">
    <property type="term" value="C:nucleus"/>
    <property type="evidence" value="ECO:0007669"/>
    <property type="project" value="TreeGrafter"/>
</dbReference>
<evidence type="ECO:0000256" key="1">
    <source>
        <dbReference type="SAM" id="MobiDB-lite"/>
    </source>
</evidence>
<feature type="compositionally biased region" description="Basic and acidic residues" evidence="1">
    <location>
        <begin position="320"/>
        <end position="331"/>
    </location>
</feature>
<feature type="region of interest" description="Disordered" evidence="1">
    <location>
        <begin position="420"/>
        <end position="452"/>
    </location>
</feature>
<dbReference type="GO" id="GO:0005667">
    <property type="term" value="C:transcription regulator complex"/>
    <property type="evidence" value="ECO:0007669"/>
    <property type="project" value="TreeGrafter"/>
</dbReference>
<feature type="compositionally biased region" description="Polar residues" evidence="1">
    <location>
        <begin position="466"/>
        <end position="483"/>
    </location>
</feature>
<feature type="compositionally biased region" description="Basic and acidic residues" evidence="1">
    <location>
        <begin position="817"/>
        <end position="830"/>
    </location>
</feature>
<feature type="region of interest" description="Disordered" evidence="1">
    <location>
        <begin position="1131"/>
        <end position="1157"/>
    </location>
</feature>
<feature type="region of interest" description="Disordered" evidence="1">
    <location>
        <begin position="621"/>
        <end position="642"/>
    </location>
</feature>
<sequence length="1296" mass="138150">MDACEPLAHVNSAAAGKMQVVGCLPSSISISDSNTSNEILKSCESSSLSSVKATSSIDSISSKAVNGVLKSHNSSLDRTGKTESISDINSLLSEKTSFREEESKVSLKGLSYGMESTEKFMASHPAISFSNILASIKSSDKKSEASNEDLSDSNNVGQRALECNTPTYALLAKFGSSISSNIAQVQSESCNGFINNTICTSIKSASFVTGEDTKEQATAADKKVSTVLLAKLGSDTYSNITHFKSETGKLIGNMIQSVKGSSDRLEEKGEVNNEKHDWKVFNGIKKLKETDAGETSAADAATMSPSKKHSITLSALIKNSDSEKQSFEDHNTSSNGSTGSDASIDNNASSSSSSSSTADKVSKSKNRKWDLKINKRHEYDFDMLLEAVDDVINGMKMRTSSTIRGVPYHRLCVFMKELQDTSTEEEEDEEDTKFISTRGISQRSNSTTGKGCYNSKLSKVIDPIKQTPSASTQLTSGTSTVAVPSSEKPDLHTGHQDQYSTSSGNTVTASMKGEVATASMPIMAETRSPMINIPAGIVKQFLNSDSNSSVESEKGMLALTKNGTSISKDGKMVSPFQGAAGETTDGGSRVNAKSLNNIDKFQSSLVSNGVSISQNKSITTSTLASNSQQQSHKRLDSISNSTNMPSMYTASTYSTPVLHTALAANDSCTYNNLKTASISGGFSALSPGTTSSILNDLSTSGLTPLAALNALDSGLSTPLESSLTLTPLTPVSQTSTGITPVSLNIAPPECNDLVELSPVQLQKTSFKSSTNSSNALTNGKATKQSQNLDVRNGLQASGKENSTLGEMNVLKRSLGSVDEKTDAKKQRLSPDLDEDSDSCSSLPNKSLKKSWQAEKKEEYHDLIDIEMEKTKNKITKMHKLKRKDLEELIVGLFMNKILHDHELGKYKVLCEKLETTLEANRKKTAQFHKEMEDLRKVTKRLREEHQARKDQLVTPIKIKRSVGIQAAPHIIQRGLGGASSQPPNNSTNKNSNRLSNNVGGSNMSATLASSGQMLLLNNSSTGGSGQPYMRTSIGGVRLGPVNPPPVSPQFQSPGIGSAGADITKRSFFLGQPLAPQNTGATTTNGANSGHNNTSANSSSAVIDLTDEEEGRTPAAKSAGLNKSAVYSPVTVTNSGANNSGTNNSGANNPGTPSRLMGSMNKPSTALMVPPSNPQHPAPLPRTAPQQVVGGAKQLPPQPTLKLSHKENSIVLSWTMAKTADHEAIASYQLYAYQESTQAPSPHIWKKVGSVKALELPMACTLTQFMAGHRYHFAVRAVDAKSRLGPFSDPRSIRLDK</sequence>
<dbReference type="SUPFAM" id="SSF49265">
    <property type="entry name" value="Fibronectin type III"/>
    <property type="match status" value="1"/>
</dbReference>
<dbReference type="CDD" id="cd00063">
    <property type="entry name" value="FN3"/>
    <property type="match status" value="1"/>
</dbReference>
<feature type="region of interest" description="Disordered" evidence="1">
    <location>
        <begin position="815"/>
        <end position="851"/>
    </location>
</feature>
<feature type="region of interest" description="Disordered" evidence="1">
    <location>
        <begin position="319"/>
        <end position="366"/>
    </location>
</feature>
<feature type="region of interest" description="Disordered" evidence="1">
    <location>
        <begin position="765"/>
        <end position="790"/>
    </location>
</feature>
<dbReference type="InterPro" id="IPR036116">
    <property type="entry name" value="FN3_sf"/>
</dbReference>
<proteinExistence type="evidence at transcript level"/>
<dbReference type="EMBL" id="IACT01000380">
    <property type="protein sequence ID" value="LAC19798.1"/>
    <property type="molecule type" value="mRNA"/>
</dbReference>
<dbReference type="PANTHER" id="PTHR23210:SF26">
    <property type="entry name" value="ACTIVATING TRANSCRIPTION FACTOR 7-INTERACTING PROTEIN 1"/>
    <property type="match status" value="1"/>
</dbReference>
<evidence type="ECO:0000313" key="3">
    <source>
        <dbReference type="EMBL" id="LAC19798.1"/>
    </source>
</evidence>
<feature type="region of interest" description="Disordered" evidence="1">
    <location>
        <begin position="974"/>
        <end position="1005"/>
    </location>
</feature>
<feature type="compositionally biased region" description="Low complexity" evidence="1">
    <location>
        <begin position="1133"/>
        <end position="1153"/>
    </location>
</feature>
<feature type="compositionally biased region" description="Polar residues" evidence="1">
    <location>
        <begin position="496"/>
        <end position="507"/>
    </location>
</feature>
<dbReference type="InterPro" id="IPR056565">
    <property type="entry name" value="Fn3_ATF7IP"/>
</dbReference>
<dbReference type="PROSITE" id="PS50853">
    <property type="entry name" value="FN3"/>
    <property type="match status" value="1"/>
</dbReference>
<protein>
    <submittedName>
        <fullName evidence="3">Activating transcription factor 7-interacting protein 2-like isoform X2</fullName>
    </submittedName>
</protein>
<dbReference type="InterPro" id="IPR003961">
    <property type="entry name" value="FN3_dom"/>
</dbReference>
<dbReference type="GO" id="GO:0006355">
    <property type="term" value="P:regulation of DNA-templated transcription"/>
    <property type="evidence" value="ECO:0007669"/>
    <property type="project" value="TreeGrafter"/>
</dbReference>
<dbReference type="GO" id="GO:0003712">
    <property type="term" value="F:transcription coregulator activity"/>
    <property type="evidence" value="ECO:0007669"/>
    <property type="project" value="TreeGrafter"/>
</dbReference>
<feature type="compositionally biased region" description="Low complexity" evidence="1">
    <location>
        <begin position="765"/>
        <end position="774"/>
    </location>
</feature>
<evidence type="ECO:0000259" key="2">
    <source>
        <dbReference type="PROSITE" id="PS50853"/>
    </source>
</evidence>
<organism evidence="3">
    <name type="scientific">Hirondellea gigas</name>
    <dbReference type="NCBI Taxonomy" id="1518452"/>
    <lineage>
        <taxon>Eukaryota</taxon>
        <taxon>Metazoa</taxon>
        <taxon>Ecdysozoa</taxon>
        <taxon>Arthropoda</taxon>
        <taxon>Crustacea</taxon>
        <taxon>Multicrustacea</taxon>
        <taxon>Malacostraca</taxon>
        <taxon>Eumalacostraca</taxon>
        <taxon>Peracarida</taxon>
        <taxon>Amphipoda</taxon>
        <taxon>Amphilochidea</taxon>
        <taxon>Lysianassida</taxon>
        <taxon>Lysianassidira</taxon>
        <taxon>Lysianassoidea</taxon>
        <taxon>Lysianassidae</taxon>
        <taxon>Hirondellea</taxon>
    </lineage>
</organism>
<feature type="compositionally biased region" description="Polar residues" evidence="1">
    <location>
        <begin position="434"/>
        <end position="449"/>
    </location>
</feature>
<accession>A0A6A7FMU3</accession>
<feature type="region of interest" description="Disordered" evidence="1">
    <location>
        <begin position="465"/>
        <end position="507"/>
    </location>
</feature>
<reference evidence="3" key="1">
    <citation type="submission" date="2017-11" db="EMBL/GenBank/DDBJ databases">
        <title>The sensing device of the deep-sea amphipod.</title>
        <authorList>
            <person name="Kobayashi H."/>
            <person name="Nagahama T."/>
            <person name="Arai W."/>
            <person name="Sasagawa Y."/>
            <person name="Umeda M."/>
            <person name="Hayashi T."/>
            <person name="Nikaido I."/>
            <person name="Watanabe H."/>
            <person name="Oguri K."/>
            <person name="Kitazato H."/>
            <person name="Fujioka K."/>
            <person name="Kido Y."/>
            <person name="Takami H."/>
        </authorList>
    </citation>
    <scope>NUCLEOTIDE SEQUENCE</scope>
    <source>
        <tissue evidence="3">Whole body</tissue>
    </source>
</reference>